<gene>
    <name evidence="2" type="ordered locus">AS9A_4120</name>
</gene>
<sequence>MSFGFSSEIVQRSRARPDPNRFPAGNVETKAHQGCMLDSIRYLSLTGYVYDLLFPGTLDGK</sequence>
<organism evidence="2 3">
    <name type="scientific">Hoyosella subflava (strain DSM 45089 / JCM 17490 / NBRC 109087 / DQS3-9A1)</name>
    <name type="common">Amycolicicoccus subflavus</name>
    <dbReference type="NCBI Taxonomy" id="443218"/>
    <lineage>
        <taxon>Bacteria</taxon>
        <taxon>Bacillati</taxon>
        <taxon>Actinomycetota</taxon>
        <taxon>Actinomycetes</taxon>
        <taxon>Mycobacteriales</taxon>
        <taxon>Hoyosellaceae</taxon>
        <taxon>Hoyosella</taxon>
    </lineage>
</organism>
<name>F6EJD8_HOYSD</name>
<evidence type="ECO:0000313" key="3">
    <source>
        <dbReference type="Proteomes" id="UP000009235"/>
    </source>
</evidence>
<keyword evidence="3" id="KW-1185">Reference proteome</keyword>
<dbReference type="Proteomes" id="UP000009235">
    <property type="component" value="Chromosome"/>
</dbReference>
<reference evidence="2 3" key="1">
    <citation type="journal article" date="2011" name="J. Bacteriol.">
        <title>Complete genome sequence of Amycolicicoccus subflavus DQS3-9A1T, an actinomycete isolated from crude oil-polluted soil.</title>
        <authorList>
            <person name="Cai M."/>
            <person name="Chen W.M."/>
            <person name="Nie Y."/>
            <person name="Chi C.Q."/>
            <person name="Wang Y.N."/>
            <person name="Tang Y.Q."/>
            <person name="Li G.Y."/>
            <person name="Wu X.L."/>
        </authorList>
    </citation>
    <scope>NUCLEOTIDE SEQUENCE [LARGE SCALE GENOMIC DNA]</scope>
    <source>
        <strain evidence="3">DSM 45089 / DQS3-9A1</strain>
    </source>
</reference>
<evidence type="ECO:0000256" key="1">
    <source>
        <dbReference type="SAM" id="MobiDB-lite"/>
    </source>
</evidence>
<dbReference type="KEGG" id="asd:AS9A_4120"/>
<protein>
    <submittedName>
        <fullName evidence="2">Uncharacterized protein</fullName>
    </submittedName>
</protein>
<feature type="compositionally biased region" description="Polar residues" evidence="1">
    <location>
        <begin position="1"/>
        <end position="10"/>
    </location>
</feature>
<feature type="region of interest" description="Disordered" evidence="1">
    <location>
        <begin position="1"/>
        <end position="26"/>
    </location>
</feature>
<dbReference type="EMBL" id="CP002786">
    <property type="protein sequence ID" value="AEF42554.1"/>
    <property type="molecule type" value="Genomic_DNA"/>
</dbReference>
<dbReference type="HOGENOM" id="CLU_2912267_0_0_11"/>
<proteinExistence type="predicted"/>
<dbReference type="AlphaFoldDB" id="F6EJD8"/>
<evidence type="ECO:0000313" key="2">
    <source>
        <dbReference type="EMBL" id="AEF42554.1"/>
    </source>
</evidence>
<accession>F6EJD8</accession>